<evidence type="ECO:0000313" key="2">
    <source>
        <dbReference type="Proteomes" id="UP001158576"/>
    </source>
</evidence>
<proteinExistence type="predicted"/>
<dbReference type="Proteomes" id="UP001158576">
    <property type="component" value="Chromosome PAR"/>
</dbReference>
<protein>
    <submittedName>
        <fullName evidence="1">Oidioi.mRNA.OKI2018_I69.PAR.g8523.t1.cds</fullName>
    </submittedName>
</protein>
<keyword evidence="2" id="KW-1185">Reference proteome</keyword>
<name>A0ABN7RIW0_OIKDI</name>
<accession>A0ABN7RIW0</accession>
<evidence type="ECO:0000313" key="1">
    <source>
        <dbReference type="EMBL" id="CAG5076698.1"/>
    </source>
</evidence>
<sequence>MRFLSIFIFFEGVFRANCSFRARPSIENRSAIVAKEDKCPDEHLQIECESICRLEFNRCRLLCETEYCQSICDREYDNCRNGCPCGADCKEGCNNCENTLCPVGILVIGADVNEAFSISFDGQTSTKATISAPRDDYLELAPHALIKNELYIFGGQNTMKIAKLVGCEWIEQVPKLINPMKQESAALTIDNGTKALICFQYTVFAKKDKTLEKKKENIMKIFATLAASASAFGPQFPSEASNSQFYLNAVSQALTAAQNQGDLHGRGISGVTSVRCNRMADIRGSGRGEVHVKHCNVHWESLGWGRVYDCVSAMEVSACSYCRMAPTADNFRTSCQEQP</sequence>
<reference evidence="1 2" key="1">
    <citation type="submission" date="2021-04" db="EMBL/GenBank/DDBJ databases">
        <authorList>
            <person name="Bliznina A."/>
        </authorList>
    </citation>
    <scope>NUCLEOTIDE SEQUENCE [LARGE SCALE GENOMIC DNA]</scope>
</reference>
<organism evidence="1 2">
    <name type="scientific">Oikopleura dioica</name>
    <name type="common">Tunicate</name>
    <dbReference type="NCBI Taxonomy" id="34765"/>
    <lineage>
        <taxon>Eukaryota</taxon>
        <taxon>Metazoa</taxon>
        <taxon>Chordata</taxon>
        <taxon>Tunicata</taxon>
        <taxon>Appendicularia</taxon>
        <taxon>Copelata</taxon>
        <taxon>Oikopleuridae</taxon>
        <taxon>Oikopleura</taxon>
    </lineage>
</organism>
<dbReference type="EMBL" id="OU015568">
    <property type="protein sequence ID" value="CAG5076698.1"/>
    <property type="molecule type" value="Genomic_DNA"/>
</dbReference>
<gene>
    <name evidence="1" type="ORF">OKIOD_LOCUS81</name>
</gene>